<gene>
    <name evidence="4" type="ORF">CAAU_0234</name>
</gene>
<evidence type="ECO:0000313" key="4">
    <source>
        <dbReference type="EMBL" id="CCC57883.1"/>
    </source>
</evidence>
<feature type="transmembrane region" description="Helical" evidence="2">
    <location>
        <begin position="12"/>
        <end position="31"/>
    </location>
</feature>
<dbReference type="RefSeq" id="WP_008907606.1">
    <property type="nucleotide sequence ID" value="NZ_CAKP01000009.1"/>
</dbReference>
<keyword evidence="5" id="KW-1185">Reference proteome</keyword>
<dbReference type="OrthoDB" id="9803111at2"/>
<proteinExistence type="inferred from homology"/>
<dbReference type="Pfam" id="PF02719">
    <property type="entry name" value="Polysacc_synt_2"/>
    <property type="match status" value="1"/>
</dbReference>
<keyword evidence="2" id="KW-0812">Transmembrane</keyword>
<dbReference type="InterPro" id="IPR036291">
    <property type="entry name" value="NAD(P)-bd_dom_sf"/>
</dbReference>
<feature type="domain" description="Polysaccharide biosynthesis protein CapD-like" evidence="3">
    <location>
        <begin position="282"/>
        <end position="565"/>
    </location>
</feature>
<reference evidence="4 5" key="1">
    <citation type="journal article" date="2011" name="J. Bacteriol.">
        <title>Draft genome sequence of Caloramator australicus strain RC3T, a thermoanaerobe from the Great Artesian Basin of Australia.</title>
        <authorList>
            <person name="Ogg C.D."/>
            <person name="Patel B.K.C."/>
        </authorList>
    </citation>
    <scope>NUCLEOTIDE SEQUENCE [LARGE SCALE GENOMIC DNA]</scope>
    <source>
        <strain evidence="4 5">RC3</strain>
    </source>
</reference>
<dbReference type="GO" id="GO:0016829">
    <property type="term" value="F:lyase activity"/>
    <property type="evidence" value="ECO:0007669"/>
    <property type="project" value="UniProtKB-KW"/>
</dbReference>
<dbReference type="Proteomes" id="UP000007652">
    <property type="component" value="Unassembled WGS sequence"/>
</dbReference>
<dbReference type="STRING" id="857293.CAAU_0234"/>
<evidence type="ECO:0000313" key="5">
    <source>
        <dbReference type="Proteomes" id="UP000007652"/>
    </source>
</evidence>
<dbReference type="PANTHER" id="PTHR43318:SF1">
    <property type="entry name" value="POLYSACCHARIDE BIOSYNTHESIS PROTEIN EPSC-RELATED"/>
    <property type="match status" value="1"/>
</dbReference>
<keyword evidence="2" id="KW-1133">Transmembrane helix</keyword>
<evidence type="ECO:0000259" key="3">
    <source>
        <dbReference type="Pfam" id="PF02719"/>
    </source>
</evidence>
<dbReference type="InterPro" id="IPR051203">
    <property type="entry name" value="Polysaccharide_Synthase-Rel"/>
</dbReference>
<sequence>MKKINIIKTFGYILIDFLLINASFILTDILLNTTRYKKYTESYLMISIIFLISFVLFKIYKNVWHYASIDEFLKGIIANITAYIFSNMYLYFFNPRIHWKVFIINTIFIVMFTLGFKLSFRIIKQVESKYIKSKIKYKENVLIVGAGSAGTLLLREIKQNLFLNYNIIGFIDDDRRKIGHYIAGVKVLGDRNSIPNIVELKKIDLIIIAIPSLNNKNKVELINICKNTGCKVKILPDFEEMIRDDKALLKNLRDIKIEDLLRRDPINLDLKGIEEYITNKKVLVTGGGGSIGSELCRQISKFNPLELIILDINENAVYELEHELKFKYPNLNIKVIIASIRDKNRLDKIFNSLRPDIVFHAAAHKHVPLMENNPAEAVKNNIFGTLNLVECSDKYKVEKFVMISTDKAVNPTNIMGATKRVCEMIVQAYDKKSETEFVAVRFGNVLGSNGSVIPLFMKQIKNGGPVTVTHKDITRYFMTIPEACQLVMQAASFAKGGEIFVLDMGEPVKIYDLACDLIRLSGYEPNKDIEIKITGLRPGEKLYEELSLAEEGLTKTKNNKIFVAKPLEIDYNQLKQKLDELHLAAQYDDAAFIRNQLREIVTTYKSYLEVAVDC</sequence>
<feature type="transmembrane region" description="Helical" evidence="2">
    <location>
        <begin position="43"/>
        <end position="60"/>
    </location>
</feature>
<dbReference type="PANTHER" id="PTHR43318">
    <property type="entry name" value="UDP-N-ACETYLGLUCOSAMINE 4,6-DEHYDRATASE"/>
    <property type="match status" value="1"/>
</dbReference>
<evidence type="ECO:0000256" key="1">
    <source>
        <dbReference type="ARBA" id="ARBA00007430"/>
    </source>
</evidence>
<dbReference type="EC" id="4.2.1.-" evidence="4"/>
<dbReference type="AlphaFoldDB" id="G0V443"/>
<comment type="similarity">
    <text evidence="1">Belongs to the polysaccharide synthase family.</text>
</comment>
<protein>
    <submittedName>
        <fullName evidence="4">UDP-N-acetylglucosamine 4,6-dehydratase</fullName>
        <ecNumber evidence="4">4.2.1.-</ecNumber>
    </submittedName>
</protein>
<dbReference type="Gene3D" id="3.40.50.720">
    <property type="entry name" value="NAD(P)-binding Rossmann-like Domain"/>
    <property type="match status" value="2"/>
</dbReference>
<dbReference type="EMBL" id="CAKP01000009">
    <property type="protein sequence ID" value="CCC57883.1"/>
    <property type="molecule type" value="Genomic_DNA"/>
</dbReference>
<feature type="transmembrane region" description="Helical" evidence="2">
    <location>
        <begin position="97"/>
        <end position="116"/>
    </location>
</feature>
<dbReference type="eggNOG" id="COG1086">
    <property type="taxonomic scope" value="Bacteria"/>
</dbReference>
<organism evidence="4 5">
    <name type="scientific">Caloramator australicus RC3</name>
    <dbReference type="NCBI Taxonomy" id="857293"/>
    <lineage>
        <taxon>Bacteria</taxon>
        <taxon>Bacillati</taxon>
        <taxon>Bacillota</taxon>
        <taxon>Clostridia</taxon>
        <taxon>Eubacteriales</taxon>
        <taxon>Clostridiaceae</taxon>
        <taxon>Caloramator</taxon>
    </lineage>
</organism>
<dbReference type="InterPro" id="IPR003869">
    <property type="entry name" value="Polysac_CapD-like"/>
</dbReference>
<accession>G0V443</accession>
<comment type="caution">
    <text evidence="4">The sequence shown here is derived from an EMBL/GenBank/DDBJ whole genome shotgun (WGS) entry which is preliminary data.</text>
</comment>
<keyword evidence="4" id="KW-0456">Lyase</keyword>
<dbReference type="Pfam" id="PF13727">
    <property type="entry name" value="CoA_binding_3"/>
    <property type="match status" value="1"/>
</dbReference>
<feature type="transmembrane region" description="Helical" evidence="2">
    <location>
        <begin position="72"/>
        <end position="91"/>
    </location>
</feature>
<dbReference type="CDD" id="cd05237">
    <property type="entry name" value="UDP_invert_4-6DH_SDR_e"/>
    <property type="match status" value="1"/>
</dbReference>
<evidence type="ECO:0000256" key="2">
    <source>
        <dbReference type="SAM" id="Phobius"/>
    </source>
</evidence>
<name>G0V443_9CLOT</name>
<dbReference type="SUPFAM" id="SSF51735">
    <property type="entry name" value="NAD(P)-binding Rossmann-fold domains"/>
    <property type="match status" value="2"/>
</dbReference>
<keyword evidence="2" id="KW-0472">Membrane</keyword>